<dbReference type="PANTHER" id="PTHR11061">
    <property type="entry name" value="RNA M5U METHYLTRANSFERASE"/>
    <property type="match status" value="1"/>
</dbReference>
<keyword evidence="9" id="KW-1185">Reference proteome</keyword>
<protein>
    <submittedName>
        <fullName evidence="8">RNA methyltransferase</fullName>
    </submittedName>
</protein>
<dbReference type="Gene3D" id="3.40.50.150">
    <property type="entry name" value="Vaccinia Virus protein VP39"/>
    <property type="match status" value="1"/>
</dbReference>
<feature type="active site" description="Nucleophile" evidence="6">
    <location>
        <position position="372"/>
    </location>
</feature>
<dbReference type="InterPro" id="IPR029063">
    <property type="entry name" value="SAM-dependent_MTases_sf"/>
</dbReference>
<dbReference type="Proteomes" id="UP000433101">
    <property type="component" value="Unassembled WGS sequence"/>
</dbReference>
<dbReference type="Pfam" id="PF05958">
    <property type="entry name" value="tRNA_U5-meth_tr"/>
    <property type="match status" value="1"/>
</dbReference>
<evidence type="ECO:0000256" key="7">
    <source>
        <dbReference type="PROSITE-ProRule" id="PRU10015"/>
    </source>
</evidence>
<accession>A0A7X3LVT5</accession>
<dbReference type="Gene3D" id="2.40.50.1070">
    <property type="match status" value="1"/>
</dbReference>
<dbReference type="SUPFAM" id="SSF53335">
    <property type="entry name" value="S-adenosyl-L-methionine-dependent methyltransferases"/>
    <property type="match status" value="1"/>
</dbReference>
<proteinExistence type="inferred from homology"/>
<keyword evidence="1" id="KW-0479">Metal-binding</keyword>
<comment type="similarity">
    <text evidence="6">Belongs to the class I-like SAM-binding methyltransferase superfamily. RNA M5U methyltransferase family.</text>
</comment>
<dbReference type="PANTHER" id="PTHR11061:SF49">
    <property type="entry name" value="23S RRNA (URACIL(1939)-C(5))-METHYLTRANSFERASE RLMD"/>
    <property type="match status" value="1"/>
</dbReference>
<keyword evidence="3 6" id="KW-0808">Transferase</keyword>
<evidence type="ECO:0000256" key="6">
    <source>
        <dbReference type="PROSITE-ProRule" id="PRU01024"/>
    </source>
</evidence>
<dbReference type="GO" id="GO:0070475">
    <property type="term" value="P:rRNA base methylation"/>
    <property type="evidence" value="ECO:0007669"/>
    <property type="project" value="TreeGrafter"/>
</dbReference>
<keyword evidence="1" id="KW-0004">4Fe-4S</keyword>
<feature type="binding site" evidence="6">
    <location>
        <position position="247"/>
    </location>
    <ligand>
        <name>S-adenosyl-L-methionine</name>
        <dbReference type="ChEBI" id="CHEBI:59789"/>
    </ligand>
</feature>
<organism evidence="8 9">
    <name type="scientific">Stappia sediminis</name>
    <dbReference type="NCBI Taxonomy" id="2692190"/>
    <lineage>
        <taxon>Bacteria</taxon>
        <taxon>Pseudomonadati</taxon>
        <taxon>Pseudomonadota</taxon>
        <taxon>Alphaproteobacteria</taxon>
        <taxon>Hyphomicrobiales</taxon>
        <taxon>Stappiaceae</taxon>
        <taxon>Stappia</taxon>
    </lineage>
</organism>
<dbReference type="GO" id="GO:0051539">
    <property type="term" value="F:4 iron, 4 sulfur cluster binding"/>
    <property type="evidence" value="ECO:0007669"/>
    <property type="project" value="UniProtKB-KW"/>
</dbReference>
<dbReference type="Gene3D" id="2.40.50.140">
    <property type="entry name" value="Nucleic acid-binding proteins"/>
    <property type="match status" value="1"/>
</dbReference>
<feature type="binding site" evidence="6">
    <location>
        <position position="274"/>
    </location>
    <ligand>
        <name>S-adenosyl-L-methionine</name>
        <dbReference type="ChEBI" id="CHEBI:59789"/>
    </ligand>
</feature>
<dbReference type="InterPro" id="IPR030390">
    <property type="entry name" value="MeTrfase_TrmA_AS"/>
</dbReference>
<feature type="binding site" evidence="6">
    <location>
        <position position="294"/>
    </location>
    <ligand>
        <name>S-adenosyl-L-methionine</name>
        <dbReference type="ChEBI" id="CHEBI:59789"/>
    </ligand>
</feature>
<evidence type="ECO:0000256" key="2">
    <source>
        <dbReference type="ARBA" id="ARBA00022603"/>
    </source>
</evidence>
<comment type="caution">
    <text evidence="8">The sequence shown here is derived from an EMBL/GenBank/DDBJ whole genome shotgun (WGS) entry which is preliminary data.</text>
</comment>
<dbReference type="SUPFAM" id="SSF50249">
    <property type="entry name" value="Nucleic acid-binding proteins"/>
    <property type="match status" value="1"/>
</dbReference>
<gene>
    <name evidence="8" type="ORF">GR183_14025</name>
</gene>
<reference evidence="8 9" key="1">
    <citation type="submission" date="2019-12" db="EMBL/GenBank/DDBJ databases">
        <authorList>
            <person name="Li M."/>
        </authorList>
    </citation>
    <scope>NUCLEOTIDE SEQUENCE [LARGE SCALE GENOMIC DNA]</scope>
    <source>
        <strain evidence="8 9">GBMRC 2046</strain>
    </source>
</reference>
<dbReference type="EMBL" id="WUMV01000006">
    <property type="protein sequence ID" value="MXN66027.1"/>
    <property type="molecule type" value="Genomic_DNA"/>
</dbReference>
<keyword evidence="5" id="KW-0411">Iron-sulfur</keyword>
<dbReference type="PROSITE" id="PS01230">
    <property type="entry name" value="TRMA_1"/>
    <property type="match status" value="1"/>
</dbReference>
<feature type="active site" evidence="7">
    <location>
        <position position="372"/>
    </location>
</feature>
<evidence type="ECO:0000256" key="4">
    <source>
        <dbReference type="ARBA" id="ARBA00022691"/>
    </source>
</evidence>
<evidence type="ECO:0000313" key="8">
    <source>
        <dbReference type="EMBL" id="MXN66027.1"/>
    </source>
</evidence>
<evidence type="ECO:0000313" key="9">
    <source>
        <dbReference type="Proteomes" id="UP000433101"/>
    </source>
</evidence>
<name>A0A7X3LVT5_9HYPH</name>
<evidence type="ECO:0000256" key="3">
    <source>
        <dbReference type="ARBA" id="ARBA00022679"/>
    </source>
</evidence>
<sequence length="414" mass="44701">MSETIKLQIKSLAHRGDGVAETADGPVFVPFTLAGETVTVERRGARAEVRFIDHPSPERIDPVCRHFGTCGGCALQHMERGAYLGWKRQQVIAALADRGIDADVAQTIPAEGKGRRRAVLAAVRAGHKALLGFHERASHKLVDLQECPVLVPEIVEALERLRKLAAGLLPRKGELRLTVTATENGLDAAFERKEKLDPKRIPGLVGEAMEAGLARLSVNGEVLVEARPPEILIDRVPVVPPPAGFLQATKEAEETLSRLVLDGIGSAKKALDLFSGIGTFTFALARQATVYAVEGDAAALKSLDGGLRRAQGRKTISHERRDLFRNLVTATEIDDYGKGYDAVVFDPPRAGAEAQAREIARSNAARVVAVSCNPATLARDLRILIDGGYHLKSVTPVDQFLFSPHIEVVATLEK</sequence>
<evidence type="ECO:0000256" key="5">
    <source>
        <dbReference type="ARBA" id="ARBA00023014"/>
    </source>
</evidence>
<dbReference type="AlphaFoldDB" id="A0A7X3LVT5"/>
<dbReference type="InterPro" id="IPR010280">
    <property type="entry name" value="U5_MeTrfase_fam"/>
</dbReference>
<keyword evidence="1" id="KW-0408">Iron</keyword>
<evidence type="ECO:0000256" key="1">
    <source>
        <dbReference type="ARBA" id="ARBA00022485"/>
    </source>
</evidence>
<dbReference type="PROSITE" id="PS51687">
    <property type="entry name" value="SAM_MT_RNA_M5U"/>
    <property type="match status" value="1"/>
</dbReference>
<keyword evidence="2 6" id="KW-0489">Methyltransferase</keyword>
<dbReference type="InterPro" id="IPR012340">
    <property type="entry name" value="NA-bd_OB-fold"/>
</dbReference>
<feature type="binding site" evidence="6">
    <location>
        <position position="346"/>
    </location>
    <ligand>
        <name>S-adenosyl-L-methionine</name>
        <dbReference type="ChEBI" id="CHEBI:59789"/>
    </ligand>
</feature>
<dbReference type="GO" id="GO:0070041">
    <property type="term" value="F:rRNA (uridine-C5-)-methyltransferase activity"/>
    <property type="evidence" value="ECO:0007669"/>
    <property type="project" value="TreeGrafter"/>
</dbReference>
<dbReference type="RefSeq" id="WP_160776256.1">
    <property type="nucleotide sequence ID" value="NZ_WUMV01000006.1"/>
</dbReference>
<keyword evidence="4 6" id="KW-0949">S-adenosyl-L-methionine</keyword>
<dbReference type="CDD" id="cd02440">
    <property type="entry name" value="AdoMet_MTases"/>
    <property type="match status" value="1"/>
</dbReference>